<evidence type="ECO:0000313" key="2">
    <source>
        <dbReference type="Proteomes" id="UP001152795"/>
    </source>
</evidence>
<organism evidence="1 2">
    <name type="scientific">Paramuricea clavata</name>
    <name type="common">Red gorgonian</name>
    <name type="synonym">Violescent sea-whip</name>
    <dbReference type="NCBI Taxonomy" id="317549"/>
    <lineage>
        <taxon>Eukaryota</taxon>
        <taxon>Metazoa</taxon>
        <taxon>Cnidaria</taxon>
        <taxon>Anthozoa</taxon>
        <taxon>Octocorallia</taxon>
        <taxon>Malacalcyonacea</taxon>
        <taxon>Plexauridae</taxon>
        <taxon>Paramuricea</taxon>
    </lineage>
</organism>
<name>A0A7D9JPV6_PARCT</name>
<reference evidence="1" key="1">
    <citation type="submission" date="2020-04" db="EMBL/GenBank/DDBJ databases">
        <authorList>
            <person name="Alioto T."/>
            <person name="Alioto T."/>
            <person name="Gomez Garrido J."/>
        </authorList>
    </citation>
    <scope>NUCLEOTIDE SEQUENCE</scope>
    <source>
        <strain evidence="1">A484AB</strain>
    </source>
</reference>
<protein>
    <submittedName>
        <fullName evidence="1">Uncharacterized protein</fullName>
    </submittedName>
</protein>
<proteinExistence type="predicted"/>
<comment type="caution">
    <text evidence="1">The sequence shown here is derived from an EMBL/GenBank/DDBJ whole genome shotgun (WGS) entry which is preliminary data.</text>
</comment>
<accession>A0A7D9JPV6</accession>
<keyword evidence="2" id="KW-1185">Reference proteome</keyword>
<evidence type="ECO:0000313" key="1">
    <source>
        <dbReference type="EMBL" id="CAB4033751.1"/>
    </source>
</evidence>
<gene>
    <name evidence="1" type="ORF">PACLA_8A067665</name>
</gene>
<dbReference type="AlphaFoldDB" id="A0A7D9JPV6"/>
<sequence>MEECFDVGEKDKRKRHTTQSCQQLMETKLGKGSMLTTHQIESYWGAYKQKKMASCEGMKSSWISDLFDESKQLVMWLKDGKGILYKKFKECVKEGKKPISESKFHDGLKAGNFKRDG</sequence>
<dbReference type="Proteomes" id="UP001152795">
    <property type="component" value="Unassembled WGS sequence"/>
</dbReference>
<dbReference type="EMBL" id="CACRXK020019519">
    <property type="protein sequence ID" value="CAB4033751.1"/>
    <property type="molecule type" value="Genomic_DNA"/>
</dbReference>